<protein>
    <submittedName>
        <fullName evidence="1">45472_t:CDS:1</fullName>
    </submittedName>
</protein>
<feature type="non-terminal residue" evidence="1">
    <location>
        <position position="182"/>
    </location>
</feature>
<evidence type="ECO:0000313" key="2">
    <source>
        <dbReference type="Proteomes" id="UP000789901"/>
    </source>
</evidence>
<organism evidence="1 2">
    <name type="scientific">Gigaspora margarita</name>
    <dbReference type="NCBI Taxonomy" id="4874"/>
    <lineage>
        <taxon>Eukaryota</taxon>
        <taxon>Fungi</taxon>
        <taxon>Fungi incertae sedis</taxon>
        <taxon>Mucoromycota</taxon>
        <taxon>Glomeromycotina</taxon>
        <taxon>Glomeromycetes</taxon>
        <taxon>Diversisporales</taxon>
        <taxon>Gigasporaceae</taxon>
        <taxon>Gigaspora</taxon>
    </lineage>
</organism>
<sequence>METMSNFAKENLPTIIGGTLVIAKHIPITSAIASLVDEIQGAINKAKHGQAICKFIARNIEETQKILEQCENIQLNDDVLEQYKGVLKKIKDYVNSIQQNNFWKKIKLISTAAEFESKCMLLIEELNAIGDHFKLTLQLDTKKDTIEIKKSLIQFGKDLRLMAINHGLSSTSIKIKPSDIHD</sequence>
<dbReference type="CDD" id="cd21037">
    <property type="entry name" value="MLKL_NTD"/>
    <property type="match status" value="1"/>
</dbReference>
<keyword evidence="2" id="KW-1185">Reference proteome</keyword>
<name>A0ABN7WCQ9_GIGMA</name>
<accession>A0ABN7WCQ9</accession>
<gene>
    <name evidence="1" type="ORF">GMARGA_LOCUS28670</name>
</gene>
<reference evidence="1 2" key="1">
    <citation type="submission" date="2021-06" db="EMBL/GenBank/DDBJ databases">
        <authorList>
            <person name="Kallberg Y."/>
            <person name="Tangrot J."/>
            <person name="Rosling A."/>
        </authorList>
    </citation>
    <scope>NUCLEOTIDE SEQUENCE [LARGE SCALE GENOMIC DNA]</scope>
    <source>
        <strain evidence="1 2">120-4 pot B 10/14</strain>
    </source>
</reference>
<comment type="caution">
    <text evidence="1">The sequence shown here is derived from an EMBL/GenBank/DDBJ whole genome shotgun (WGS) entry which is preliminary data.</text>
</comment>
<dbReference type="InterPro" id="IPR036537">
    <property type="entry name" value="Adaptor_Cbl_N_dom_sf"/>
</dbReference>
<dbReference type="InterPro" id="IPR059179">
    <property type="entry name" value="MLKL-like_MCAfunc"/>
</dbReference>
<evidence type="ECO:0000313" key="1">
    <source>
        <dbReference type="EMBL" id="CAG8824807.1"/>
    </source>
</evidence>
<dbReference type="Proteomes" id="UP000789901">
    <property type="component" value="Unassembled WGS sequence"/>
</dbReference>
<dbReference type="Gene3D" id="1.20.930.20">
    <property type="entry name" value="Adaptor protein Cbl, N-terminal domain"/>
    <property type="match status" value="1"/>
</dbReference>
<dbReference type="EMBL" id="CAJVQB010037067">
    <property type="protein sequence ID" value="CAG8824807.1"/>
    <property type="molecule type" value="Genomic_DNA"/>
</dbReference>
<proteinExistence type="predicted"/>